<evidence type="ECO:0000313" key="3">
    <source>
        <dbReference type="Proteomes" id="UP001596233"/>
    </source>
</evidence>
<dbReference type="InterPro" id="IPR045886">
    <property type="entry name" value="ThiF/MoeB/HesA"/>
</dbReference>
<dbReference type="Proteomes" id="UP001596233">
    <property type="component" value="Unassembled WGS sequence"/>
</dbReference>
<keyword evidence="3" id="KW-1185">Reference proteome</keyword>
<dbReference type="Pfam" id="PF00899">
    <property type="entry name" value="ThiF"/>
    <property type="match status" value="1"/>
</dbReference>
<feature type="domain" description="THIF-type NAD/FAD binding fold" evidence="1">
    <location>
        <begin position="11"/>
        <end position="248"/>
    </location>
</feature>
<dbReference type="PANTHER" id="PTHR10953:SF102">
    <property type="entry name" value="ADENYLYLTRANSFERASE AND SULFURTRANSFERASE MOCS3"/>
    <property type="match status" value="1"/>
</dbReference>
<dbReference type="InterPro" id="IPR035985">
    <property type="entry name" value="Ubiquitin-activating_enz"/>
</dbReference>
<comment type="caution">
    <text evidence="2">The sequence shown here is derived from an EMBL/GenBank/DDBJ whole genome shotgun (WGS) entry which is preliminary data.</text>
</comment>
<dbReference type="CDD" id="cd00757">
    <property type="entry name" value="ThiF_MoeB_HesA_family"/>
    <property type="match status" value="1"/>
</dbReference>
<organism evidence="2 3">
    <name type="scientific">Paenibacillus septentrionalis</name>
    <dbReference type="NCBI Taxonomy" id="429342"/>
    <lineage>
        <taxon>Bacteria</taxon>
        <taxon>Bacillati</taxon>
        <taxon>Bacillota</taxon>
        <taxon>Bacilli</taxon>
        <taxon>Bacillales</taxon>
        <taxon>Paenibacillaceae</taxon>
        <taxon>Paenibacillus</taxon>
    </lineage>
</organism>
<proteinExistence type="predicted"/>
<name>A0ABW1V4F9_9BACL</name>
<dbReference type="EMBL" id="JBHSTE010000002">
    <property type="protein sequence ID" value="MFC6332635.1"/>
    <property type="molecule type" value="Genomic_DNA"/>
</dbReference>
<evidence type="ECO:0000313" key="2">
    <source>
        <dbReference type="EMBL" id="MFC6332635.1"/>
    </source>
</evidence>
<dbReference type="RefSeq" id="WP_379233201.1">
    <property type="nucleotide sequence ID" value="NZ_JBHSTE010000002.1"/>
</dbReference>
<dbReference type="GO" id="GO:0016779">
    <property type="term" value="F:nucleotidyltransferase activity"/>
    <property type="evidence" value="ECO:0007669"/>
    <property type="project" value="UniProtKB-KW"/>
</dbReference>
<evidence type="ECO:0000259" key="1">
    <source>
        <dbReference type="Pfam" id="PF00899"/>
    </source>
</evidence>
<sequence length="347" mass="38555">MKEPQQLETRYGKQIKVHTLGVRAQEKLSLASCAIIGMGALGSAIADQLVRAGIGYLRIIDRDFVELSNLHRQTLYDEQDAEQFMPKAIAAAHKLRRINSTVNIDPVIADVHAANIEQLLDEVDIIIDGSDNFTVRYLINDYSVAHRKPWIYGAVVGTSGSSATFIPSLTPCFCCLFPEPPELGAVDTCDTAGVIGPIVQMIASIQATEALKLASGQQEHCNKQLIQLDSWTMQLMKLEIAQAQQATCACCGQGNYQWLKQPEEFSSTSLCGRETIQLTLAKPLSMTLEQLQEHFSRAYEVKVNRYLLKVKFSDQINVIFFPDNRIMIQGTEDVDYAATLTKKLVEI</sequence>
<keyword evidence="2" id="KW-0808">Transferase</keyword>
<dbReference type="SUPFAM" id="SSF69572">
    <property type="entry name" value="Activating enzymes of the ubiquitin-like proteins"/>
    <property type="match status" value="1"/>
</dbReference>
<dbReference type="InterPro" id="IPR000594">
    <property type="entry name" value="ThiF_NAD_FAD-bd"/>
</dbReference>
<dbReference type="Gene3D" id="3.40.50.720">
    <property type="entry name" value="NAD(P)-binding Rossmann-like Domain"/>
    <property type="match status" value="1"/>
</dbReference>
<reference evidence="3" key="1">
    <citation type="journal article" date="2019" name="Int. J. Syst. Evol. Microbiol.">
        <title>The Global Catalogue of Microorganisms (GCM) 10K type strain sequencing project: providing services to taxonomists for standard genome sequencing and annotation.</title>
        <authorList>
            <consortium name="The Broad Institute Genomics Platform"/>
            <consortium name="The Broad Institute Genome Sequencing Center for Infectious Disease"/>
            <person name="Wu L."/>
            <person name="Ma J."/>
        </authorList>
    </citation>
    <scope>NUCLEOTIDE SEQUENCE [LARGE SCALE GENOMIC DNA]</scope>
    <source>
        <strain evidence="3">PCU 280</strain>
    </source>
</reference>
<gene>
    <name evidence="2" type="ORF">ACFP56_08355</name>
</gene>
<protein>
    <submittedName>
        <fullName evidence="2">ThiF family adenylyltransferase</fullName>
    </submittedName>
</protein>
<accession>A0ABW1V4F9</accession>
<dbReference type="PANTHER" id="PTHR10953">
    <property type="entry name" value="UBIQUITIN-ACTIVATING ENZYME E1"/>
    <property type="match status" value="1"/>
</dbReference>
<keyword evidence="2" id="KW-0548">Nucleotidyltransferase</keyword>